<feature type="domain" description="Phage tail collar" evidence="1">
    <location>
        <begin position="7"/>
        <end position="63"/>
    </location>
</feature>
<dbReference type="EMBL" id="RXNR01000048">
    <property type="protein sequence ID" value="RTQ90568.1"/>
    <property type="molecule type" value="Genomic_DNA"/>
</dbReference>
<dbReference type="RefSeq" id="WP_126295309.1">
    <property type="nucleotide sequence ID" value="NZ_CP155468.1"/>
</dbReference>
<protein>
    <submittedName>
        <fullName evidence="2">Phage tail protein</fullName>
    </submittedName>
</protein>
<evidence type="ECO:0000313" key="3">
    <source>
        <dbReference type="Proteomes" id="UP000276349"/>
    </source>
</evidence>
<proteinExistence type="predicted"/>
<dbReference type="AlphaFoldDB" id="A0A431ULA5"/>
<comment type="caution">
    <text evidence="2">The sequence shown here is derived from an EMBL/GenBank/DDBJ whole genome shotgun (WGS) entry which is preliminary data.</text>
</comment>
<sequence length="174" mass="18646">MSESYVGEIRMFAGNFAPNGWAFCNGQTLNISENEVLFALIGTTYGGDGQTTFNLPDLRGRIPIHVSPKYPLGVSGGTEKITLTESQIPNHKHPVHATSANGNEPSPSNMLWAVTSGYSNYSNDKNSSGNPLPTVPMSSTAVMSMGGNQPHENMMPSLPISFIISLYGNFPPQP</sequence>
<dbReference type="Pfam" id="PF07484">
    <property type="entry name" value="Collar"/>
    <property type="match status" value="1"/>
</dbReference>
<dbReference type="Gene3D" id="3.90.1340.10">
    <property type="entry name" value="Phage tail collar domain"/>
    <property type="match status" value="1"/>
</dbReference>
<dbReference type="SUPFAM" id="SSF88874">
    <property type="entry name" value="Receptor-binding domain of short tail fibre protein gp12"/>
    <property type="match status" value="1"/>
</dbReference>
<reference evidence="2 3" key="1">
    <citation type="submission" date="2018-12" db="EMBL/GenBank/DDBJ databases">
        <authorList>
            <person name="Yu L."/>
        </authorList>
    </citation>
    <scope>NUCLEOTIDE SEQUENCE [LARGE SCALE GENOMIC DNA]</scope>
    <source>
        <strain evidence="2 3">S5H2222</strain>
    </source>
</reference>
<dbReference type="InterPro" id="IPR037053">
    <property type="entry name" value="Phage_tail_collar_dom_sf"/>
</dbReference>
<evidence type="ECO:0000259" key="1">
    <source>
        <dbReference type="Pfam" id="PF07484"/>
    </source>
</evidence>
<evidence type="ECO:0000313" key="2">
    <source>
        <dbReference type="EMBL" id="RTQ90568.1"/>
    </source>
</evidence>
<gene>
    <name evidence="2" type="ORF">EKG35_14660</name>
</gene>
<keyword evidence="3" id="KW-1185">Reference proteome</keyword>
<accession>A0A431ULA5</accession>
<dbReference type="InterPro" id="IPR011083">
    <property type="entry name" value="Phage_tail_collar_dom"/>
</dbReference>
<name>A0A431ULA5_9BACI</name>
<organism evidence="2 3">
    <name type="scientific">Lysinibacillus telephonicus</name>
    <dbReference type="NCBI Taxonomy" id="1714840"/>
    <lineage>
        <taxon>Bacteria</taxon>
        <taxon>Bacillati</taxon>
        <taxon>Bacillota</taxon>
        <taxon>Bacilli</taxon>
        <taxon>Bacillales</taxon>
        <taxon>Bacillaceae</taxon>
        <taxon>Lysinibacillus</taxon>
    </lineage>
</organism>
<dbReference type="Proteomes" id="UP000276349">
    <property type="component" value="Unassembled WGS sequence"/>
</dbReference>
<dbReference type="OrthoDB" id="9810174at2"/>